<evidence type="ECO:0000313" key="7">
    <source>
        <dbReference type="EMBL" id="RFU65366.1"/>
    </source>
</evidence>
<dbReference type="PANTHER" id="PTHR10806:SF6">
    <property type="entry name" value="SIGNAL PEPTIDASE COMPLEX CATALYTIC SUBUNIT SEC11"/>
    <property type="match status" value="1"/>
</dbReference>
<dbReference type="GO" id="GO:0009003">
    <property type="term" value="F:signal peptidase activity"/>
    <property type="evidence" value="ECO:0007669"/>
    <property type="project" value="UniProtKB-EC"/>
</dbReference>
<keyword evidence="3 6" id="KW-1133">Transmembrane helix</keyword>
<dbReference type="OrthoDB" id="2243765at2"/>
<evidence type="ECO:0000256" key="3">
    <source>
        <dbReference type="ARBA" id="ARBA00022989"/>
    </source>
</evidence>
<dbReference type="InterPro" id="IPR001733">
    <property type="entry name" value="Peptidase_S26B"/>
</dbReference>
<evidence type="ECO:0000256" key="2">
    <source>
        <dbReference type="ARBA" id="ARBA00022692"/>
    </source>
</evidence>
<comment type="caution">
    <text evidence="7">The sequence shown here is derived from an EMBL/GenBank/DDBJ whole genome shotgun (WGS) entry which is preliminary data.</text>
</comment>
<dbReference type="NCBIfam" id="TIGR02228">
    <property type="entry name" value="sigpep_I_arch"/>
    <property type="match status" value="1"/>
</dbReference>
<comment type="subcellular location">
    <subcellularLocation>
        <location evidence="1">Membrane</location>
    </subcellularLocation>
</comment>
<accession>A0A372LIB3</accession>
<dbReference type="NCBIfam" id="NF046067">
    <property type="entry name" value="SigPepSipWBacil"/>
    <property type="match status" value="1"/>
</dbReference>
<dbReference type="PANTHER" id="PTHR10806">
    <property type="entry name" value="SIGNAL PEPTIDASE COMPLEX CATALYTIC SUBUNIT SEC11"/>
    <property type="match status" value="1"/>
</dbReference>
<dbReference type="GO" id="GO:0006465">
    <property type="term" value="P:signal peptide processing"/>
    <property type="evidence" value="ECO:0007669"/>
    <property type="project" value="UniProtKB-UniRule"/>
</dbReference>
<feature type="transmembrane region" description="Helical" evidence="6">
    <location>
        <begin position="9"/>
        <end position="30"/>
    </location>
</feature>
<dbReference type="GO" id="GO:0004252">
    <property type="term" value="F:serine-type endopeptidase activity"/>
    <property type="evidence" value="ECO:0007669"/>
    <property type="project" value="UniProtKB-UniRule"/>
</dbReference>
<sequence>MKNKKLLKWVGRITSIIVYGFLITMIYLVVSSKIAGGTPKIMGHELMTVLSGSMEPGIKTGSIIAVKPVEDPAKFKKGDVITFKAADDPNTLITHRIMEVQTVDSTVQYVTKGDNNKSKDPSPVLAANVVGEYTGYTIPYIGKIMSFIQSKTGAIFLLIVPGVLMICWSVFSIWRAIREIEPPKEKTAA</sequence>
<keyword evidence="2 6" id="KW-0812">Transmembrane</keyword>
<evidence type="ECO:0000313" key="8">
    <source>
        <dbReference type="Proteomes" id="UP000262939"/>
    </source>
</evidence>
<protein>
    <recommendedName>
        <fullName evidence="5">Signal peptidase I</fullName>
        <ecNumber evidence="5">3.4.21.89</ecNumber>
    </recommendedName>
</protein>
<dbReference type="EMBL" id="QVTD01000003">
    <property type="protein sequence ID" value="RFU65366.1"/>
    <property type="molecule type" value="Genomic_DNA"/>
</dbReference>
<dbReference type="AlphaFoldDB" id="A0A372LIB3"/>
<reference evidence="7 8" key="1">
    <citation type="submission" date="2018-08" db="EMBL/GenBank/DDBJ databases">
        <title>Bacillus chawlae sp. nov., Bacillus glennii sp. nov., and Bacillus saganii sp. nov. Isolated from the Vehicle Assembly Building at Kennedy Space Center where the Viking Spacecraft were Assembled.</title>
        <authorList>
            <person name="Seuylemezian A."/>
            <person name="Vaishampayan P."/>
        </authorList>
    </citation>
    <scope>NUCLEOTIDE SEQUENCE [LARGE SCALE GENOMIC DNA]</scope>
    <source>
        <strain evidence="7 8">V44-8</strain>
    </source>
</reference>
<dbReference type="GO" id="GO:0016020">
    <property type="term" value="C:membrane"/>
    <property type="evidence" value="ECO:0007669"/>
    <property type="project" value="UniProtKB-SubCell"/>
</dbReference>
<dbReference type="InterPro" id="IPR019533">
    <property type="entry name" value="Peptidase_S26"/>
</dbReference>
<dbReference type="Gene3D" id="2.10.109.10">
    <property type="entry name" value="Umud Fragment, subunit A"/>
    <property type="match status" value="1"/>
</dbReference>
<dbReference type="RefSeq" id="WP_117321541.1">
    <property type="nucleotide sequence ID" value="NZ_QVTD01000003.1"/>
</dbReference>
<evidence type="ECO:0000256" key="6">
    <source>
        <dbReference type="SAM" id="Phobius"/>
    </source>
</evidence>
<keyword evidence="8" id="KW-1185">Reference proteome</keyword>
<feature type="transmembrane region" description="Helical" evidence="6">
    <location>
        <begin position="154"/>
        <end position="177"/>
    </location>
</feature>
<proteinExistence type="predicted"/>
<evidence type="ECO:0000256" key="5">
    <source>
        <dbReference type="NCBIfam" id="TIGR02228"/>
    </source>
</evidence>
<keyword evidence="7" id="KW-0378">Hydrolase</keyword>
<dbReference type="CDD" id="cd06530">
    <property type="entry name" value="S26_SPase_I"/>
    <property type="match status" value="1"/>
</dbReference>
<name>A0A372LIB3_9BACI</name>
<dbReference type="EC" id="3.4.21.89" evidence="5"/>
<dbReference type="PRINTS" id="PR00728">
    <property type="entry name" value="SIGNALPTASE"/>
</dbReference>
<dbReference type="SUPFAM" id="SSF51306">
    <property type="entry name" value="LexA/Signal peptidase"/>
    <property type="match status" value="1"/>
</dbReference>
<evidence type="ECO:0000256" key="1">
    <source>
        <dbReference type="ARBA" id="ARBA00004370"/>
    </source>
</evidence>
<gene>
    <name evidence="7" type="ORF">D0466_05590</name>
</gene>
<dbReference type="InterPro" id="IPR036286">
    <property type="entry name" value="LexA/Signal_pep-like_sf"/>
</dbReference>
<organism evidence="7 8">
    <name type="scientific">Peribacillus glennii</name>
    <dbReference type="NCBI Taxonomy" id="2303991"/>
    <lineage>
        <taxon>Bacteria</taxon>
        <taxon>Bacillati</taxon>
        <taxon>Bacillota</taxon>
        <taxon>Bacilli</taxon>
        <taxon>Bacillales</taxon>
        <taxon>Bacillaceae</taxon>
        <taxon>Peribacillus</taxon>
    </lineage>
</organism>
<keyword evidence="4 6" id="KW-0472">Membrane</keyword>
<dbReference type="Proteomes" id="UP000262939">
    <property type="component" value="Unassembled WGS sequence"/>
</dbReference>
<evidence type="ECO:0000256" key="4">
    <source>
        <dbReference type="ARBA" id="ARBA00023136"/>
    </source>
</evidence>